<dbReference type="AlphaFoldDB" id="A0A558AMV0"/>
<sequence>MRNTVRKAWIVLPFVTAAMVVVGCSTASTGNPIPQTGPSASGGQQSSSAPTSSAGDSRLGSVNACDLLTTQEAASLMKAQGPGHNEDTTASGATSNCKWTGRSADDSSTNLSISVRAAQGLDQVNNSGGNLTQGSINGRPASQYVPSAGGYCMVSLAVSSDSRVDLGYSLLAATDNTEVCRTASDIANIVEPKLPKYEG</sequence>
<evidence type="ECO:0000313" key="3">
    <source>
        <dbReference type="EMBL" id="TVT25550.1"/>
    </source>
</evidence>
<keyword evidence="4" id="KW-1185">Reference proteome</keyword>
<evidence type="ECO:0000256" key="2">
    <source>
        <dbReference type="SAM" id="SignalP"/>
    </source>
</evidence>
<feature type="region of interest" description="Disordered" evidence="1">
    <location>
        <begin position="32"/>
        <end position="57"/>
    </location>
</feature>
<dbReference type="EMBL" id="VJZA01000002">
    <property type="protein sequence ID" value="TVT25550.1"/>
    <property type="molecule type" value="Genomic_DNA"/>
</dbReference>
<reference evidence="3 4" key="1">
    <citation type="submission" date="2019-07" db="EMBL/GenBank/DDBJ databases">
        <title>New species of Amycolatopsis and Streptomyces.</title>
        <authorList>
            <person name="Duangmal K."/>
            <person name="Teo W.F.A."/>
            <person name="Lipun K."/>
        </authorList>
    </citation>
    <scope>NUCLEOTIDE SEQUENCE [LARGE SCALE GENOMIC DNA]</scope>
    <source>
        <strain evidence="3 4">JCM 30562</strain>
    </source>
</reference>
<dbReference type="PROSITE" id="PS51257">
    <property type="entry name" value="PROKAR_LIPOPROTEIN"/>
    <property type="match status" value="1"/>
</dbReference>
<dbReference type="Pfam" id="PF12079">
    <property type="entry name" value="DUF3558"/>
    <property type="match status" value="1"/>
</dbReference>
<organism evidence="3 4">
    <name type="scientific">Amycolatopsis acidiphila</name>
    <dbReference type="NCBI Taxonomy" id="715473"/>
    <lineage>
        <taxon>Bacteria</taxon>
        <taxon>Bacillati</taxon>
        <taxon>Actinomycetota</taxon>
        <taxon>Actinomycetes</taxon>
        <taxon>Pseudonocardiales</taxon>
        <taxon>Pseudonocardiaceae</taxon>
        <taxon>Amycolatopsis</taxon>
    </lineage>
</organism>
<dbReference type="InterPro" id="IPR024520">
    <property type="entry name" value="DUF3558"/>
</dbReference>
<evidence type="ECO:0000313" key="4">
    <source>
        <dbReference type="Proteomes" id="UP000318578"/>
    </source>
</evidence>
<feature type="compositionally biased region" description="Low complexity" evidence="1">
    <location>
        <begin position="34"/>
        <end position="54"/>
    </location>
</feature>
<proteinExistence type="predicted"/>
<accession>A0A558AMV0</accession>
<dbReference type="RefSeq" id="WP_144632553.1">
    <property type="nucleotide sequence ID" value="NZ_BNAX01000003.1"/>
</dbReference>
<protein>
    <submittedName>
        <fullName evidence="3">DUF3558 domain-containing protein</fullName>
    </submittedName>
</protein>
<dbReference type="OrthoDB" id="3628055at2"/>
<keyword evidence="2" id="KW-0732">Signal</keyword>
<feature type="compositionally biased region" description="Polar residues" evidence="1">
    <location>
        <begin position="88"/>
        <end position="98"/>
    </location>
</feature>
<name>A0A558AMV0_9PSEU</name>
<evidence type="ECO:0000256" key="1">
    <source>
        <dbReference type="SAM" id="MobiDB-lite"/>
    </source>
</evidence>
<comment type="caution">
    <text evidence="3">The sequence shown here is derived from an EMBL/GenBank/DDBJ whole genome shotgun (WGS) entry which is preliminary data.</text>
</comment>
<gene>
    <name evidence="3" type="ORF">FNH06_01690</name>
</gene>
<feature type="chain" id="PRO_5022146702" evidence="2">
    <location>
        <begin position="28"/>
        <end position="199"/>
    </location>
</feature>
<dbReference type="Proteomes" id="UP000318578">
    <property type="component" value="Unassembled WGS sequence"/>
</dbReference>
<feature type="signal peptide" evidence="2">
    <location>
        <begin position="1"/>
        <end position="27"/>
    </location>
</feature>
<feature type="region of interest" description="Disordered" evidence="1">
    <location>
        <begin position="79"/>
        <end position="101"/>
    </location>
</feature>